<protein>
    <submittedName>
        <fullName evidence="2">Uncharacterized protein</fullName>
    </submittedName>
</protein>
<accession>A0AAJ5WA52</accession>
<evidence type="ECO:0000313" key="2">
    <source>
        <dbReference type="EMBL" id="WEK19886.1"/>
    </source>
</evidence>
<name>A0AAJ5WA52_9SPHI</name>
<feature type="transmembrane region" description="Helical" evidence="1">
    <location>
        <begin position="12"/>
        <end position="32"/>
    </location>
</feature>
<evidence type="ECO:0000256" key="1">
    <source>
        <dbReference type="SAM" id="Phobius"/>
    </source>
</evidence>
<sequence length="63" mass="7108">MKKDNYKDIVATYSLLGLIPPLGMLFIIVNWFKGAKINVVSVTGFVLGIVLTIVYYLQLRSQM</sequence>
<organism evidence="2 3">
    <name type="scientific">Candidatus Pedobacter colombiensis</name>
    <dbReference type="NCBI Taxonomy" id="3121371"/>
    <lineage>
        <taxon>Bacteria</taxon>
        <taxon>Pseudomonadati</taxon>
        <taxon>Bacteroidota</taxon>
        <taxon>Sphingobacteriia</taxon>
        <taxon>Sphingobacteriales</taxon>
        <taxon>Sphingobacteriaceae</taxon>
        <taxon>Pedobacter</taxon>
    </lineage>
</organism>
<dbReference type="AlphaFoldDB" id="A0AAJ5WA52"/>
<keyword evidence="1" id="KW-0812">Transmembrane</keyword>
<proteinExistence type="predicted"/>
<feature type="transmembrane region" description="Helical" evidence="1">
    <location>
        <begin position="38"/>
        <end position="57"/>
    </location>
</feature>
<reference evidence="2" key="1">
    <citation type="submission" date="2023-03" db="EMBL/GenBank/DDBJ databases">
        <title>Andean soil-derived lignocellulolytic bacterial consortium as a source of novel taxa and putative plastic-active enzymes.</title>
        <authorList>
            <person name="Diaz-Garcia L."/>
            <person name="Chuvochina M."/>
            <person name="Feuerriegel G."/>
            <person name="Bunk B."/>
            <person name="Sproer C."/>
            <person name="Streit W.R."/>
            <person name="Rodriguez L.M."/>
            <person name="Overmann J."/>
            <person name="Jimenez D.J."/>
        </authorList>
    </citation>
    <scope>NUCLEOTIDE SEQUENCE</scope>
    <source>
        <strain evidence="2">MAG 3858</strain>
    </source>
</reference>
<gene>
    <name evidence="2" type="ORF">P0Y49_01795</name>
</gene>
<keyword evidence="1" id="KW-0472">Membrane</keyword>
<evidence type="ECO:0000313" key="3">
    <source>
        <dbReference type="Proteomes" id="UP001214530"/>
    </source>
</evidence>
<keyword evidence="1" id="KW-1133">Transmembrane helix</keyword>
<dbReference type="Proteomes" id="UP001214530">
    <property type="component" value="Chromosome"/>
</dbReference>
<dbReference type="EMBL" id="CP119313">
    <property type="protein sequence ID" value="WEK19886.1"/>
    <property type="molecule type" value="Genomic_DNA"/>
</dbReference>